<dbReference type="InterPro" id="IPR001347">
    <property type="entry name" value="SIS_dom"/>
</dbReference>
<dbReference type="Pfam" id="PF01380">
    <property type="entry name" value="SIS"/>
    <property type="match status" value="1"/>
</dbReference>
<dbReference type="PANTHER" id="PTHR43443">
    <property type="entry name" value="3-HEXULOSE-6-PHOSPHATE ISOMERASE"/>
    <property type="match status" value="1"/>
</dbReference>
<dbReference type="CDD" id="cd05005">
    <property type="entry name" value="SIS_PHI"/>
    <property type="match status" value="1"/>
</dbReference>
<dbReference type="GO" id="GO:1901135">
    <property type="term" value="P:carbohydrate derivative metabolic process"/>
    <property type="evidence" value="ECO:0007669"/>
    <property type="project" value="InterPro"/>
</dbReference>
<sequence length="185" mass="20421">MKIRELAATVVNELRQVFERLDEDEVEKLTQAIVDAKRVFLVGGGREGLSLKAFAMRLTHLGKIAHWIWDDTTPAIGEGDLLVATSGGGNVPHIHHIVVESKKAGAKIAIVTGNPSRETPKLADLILMVPASVYRGGLNTVPSIQPMGCLFEQSLYIVFDLMVLILADKMKVSREDMEKRHRNVE</sequence>
<name>A0A1V5SXF0_9BACT</name>
<comment type="caution">
    <text evidence="3">The sequence shown here is derived from an EMBL/GenBank/DDBJ whole genome shotgun (WGS) entry which is preliminary data.</text>
</comment>
<evidence type="ECO:0000256" key="1">
    <source>
        <dbReference type="ARBA" id="ARBA00009235"/>
    </source>
</evidence>
<proteinExistence type="inferred from homology"/>
<keyword evidence="3" id="KW-0413">Isomerase</keyword>
<dbReference type="PROSITE" id="PS51464">
    <property type="entry name" value="SIS"/>
    <property type="match status" value="1"/>
</dbReference>
<evidence type="ECO:0000259" key="2">
    <source>
        <dbReference type="PROSITE" id="PS51464"/>
    </source>
</evidence>
<reference evidence="3" key="1">
    <citation type="submission" date="2017-02" db="EMBL/GenBank/DDBJ databases">
        <title>Delving into the versatile metabolic prowess of the omnipresent phylum Bacteroidetes.</title>
        <authorList>
            <person name="Nobu M.K."/>
            <person name="Mei R."/>
            <person name="Narihiro T."/>
            <person name="Kuroda K."/>
            <person name="Liu W.-T."/>
        </authorList>
    </citation>
    <scope>NUCLEOTIDE SEQUENCE</scope>
    <source>
        <strain evidence="3">ADurb.Bin276</strain>
    </source>
</reference>
<dbReference type="Proteomes" id="UP000485569">
    <property type="component" value="Unassembled WGS sequence"/>
</dbReference>
<dbReference type="EC" id="5.3.1.27" evidence="3"/>
<dbReference type="GO" id="GO:0043800">
    <property type="term" value="F:6-phospho-3-hexuloisomerase activity"/>
    <property type="evidence" value="ECO:0007669"/>
    <property type="project" value="UniProtKB-EC"/>
</dbReference>
<dbReference type="Gene3D" id="3.40.50.10490">
    <property type="entry name" value="Glucose-6-phosphate isomerase like protein, domain 1"/>
    <property type="match status" value="1"/>
</dbReference>
<dbReference type="InterPro" id="IPR017552">
    <property type="entry name" value="PHI/rmpB"/>
</dbReference>
<feature type="domain" description="SIS" evidence="2">
    <location>
        <begin position="29"/>
        <end position="172"/>
    </location>
</feature>
<evidence type="ECO:0000313" key="3">
    <source>
        <dbReference type="EMBL" id="OQA58881.1"/>
    </source>
</evidence>
<gene>
    <name evidence="3" type="primary">hxlB</name>
    <name evidence="3" type="ORF">BWY41_00955</name>
</gene>
<dbReference type="SUPFAM" id="SSF53697">
    <property type="entry name" value="SIS domain"/>
    <property type="match status" value="1"/>
</dbReference>
<comment type="similarity">
    <text evidence="1">Belongs to the SIS family. PHI subfamily.</text>
</comment>
<protein>
    <submittedName>
        <fullName evidence="3">3-hexulose-6-phosphate isomerase</fullName>
        <ecNumber evidence="3">5.3.1.27</ecNumber>
    </submittedName>
</protein>
<dbReference type="NCBIfam" id="TIGR03127">
    <property type="entry name" value="RuMP_HxlB"/>
    <property type="match status" value="1"/>
</dbReference>
<dbReference type="EMBL" id="MWBQ01000064">
    <property type="protein sequence ID" value="OQA58881.1"/>
    <property type="molecule type" value="Genomic_DNA"/>
</dbReference>
<dbReference type="AlphaFoldDB" id="A0A1V5SXF0"/>
<dbReference type="InterPro" id="IPR046348">
    <property type="entry name" value="SIS_dom_sf"/>
</dbReference>
<dbReference type="PANTHER" id="PTHR43443:SF1">
    <property type="entry name" value="3-HEXULOSE-6-PHOSPHATE ISOMERASE"/>
    <property type="match status" value="1"/>
</dbReference>
<organism evidence="3">
    <name type="scientific">Candidatus Atribacter allofermentans</name>
    <dbReference type="NCBI Taxonomy" id="1852833"/>
    <lineage>
        <taxon>Bacteria</taxon>
        <taxon>Pseudomonadati</taxon>
        <taxon>Atribacterota</taxon>
        <taxon>Atribacteria</taxon>
        <taxon>Atribacterales</taxon>
        <taxon>Atribacteraceae</taxon>
        <taxon>Atribacter</taxon>
    </lineage>
</organism>
<accession>A0A1V5SXF0</accession>
<dbReference type="GO" id="GO:0097367">
    <property type="term" value="F:carbohydrate derivative binding"/>
    <property type="evidence" value="ECO:0007669"/>
    <property type="project" value="InterPro"/>
</dbReference>